<dbReference type="PANTHER" id="PTHR40642">
    <property type="entry name" value="YALI0F31295P"/>
    <property type="match status" value="1"/>
</dbReference>
<reference evidence="2 3" key="1">
    <citation type="submission" date="2016-10" db="EMBL/GenBank/DDBJ databases">
        <title>Proteomics and genomics reveal pathogen-plant mechanisms compatible with a hemibiotrophic lifestyle of Diplodia corticola.</title>
        <authorList>
            <person name="Fernandes I."/>
            <person name="De Jonge R."/>
            <person name="Van De Peer Y."/>
            <person name="Devreese B."/>
            <person name="Alves A."/>
            <person name="Esteves A.C."/>
        </authorList>
    </citation>
    <scope>NUCLEOTIDE SEQUENCE [LARGE SCALE GENOMIC DNA]</scope>
    <source>
        <strain evidence="2 3">CBS 112549</strain>
    </source>
</reference>
<proteinExistence type="predicted"/>
<accession>A0A1J9RAM2</accession>
<dbReference type="GeneID" id="31019432"/>
<sequence>MAVPFVQVSEEEFRDFGRKHFPGAPQPIVLPSFVTPSANSPPAHNTSPSSAASDIAYNAGFTAGVSFGHAHGRASGYYEGYNAAAAQLGAPTANTPDAAQPDVGHAEADAEDQVYEAHDYEEEEDLGFYPDGVRRTVDDEAVKFYRRSELMQMLKDAKIRVAERKEREAEEQNDVKPKLEAQVVDGLAQAELDKVEPQDVKEVNHDEPNVVKPVGTVVHEPVAPGMVMHEDQADAGADTPSSTTMVGDETCKRPTPLNAKKRLTAVPEAHRGKKRKRPARNPPPDIEGITYRRIARELDQMPNESVELDY</sequence>
<evidence type="ECO:0000313" key="2">
    <source>
        <dbReference type="EMBL" id="OJD29467.1"/>
    </source>
</evidence>
<evidence type="ECO:0000256" key="1">
    <source>
        <dbReference type="SAM" id="MobiDB-lite"/>
    </source>
</evidence>
<name>A0A1J9RAM2_9PEZI</name>
<dbReference type="RefSeq" id="XP_020125727.1">
    <property type="nucleotide sequence ID" value="XM_020279170.1"/>
</dbReference>
<dbReference type="InterPro" id="IPR024526">
    <property type="entry name" value="DUF3807"/>
</dbReference>
<organism evidence="2 3">
    <name type="scientific">Diplodia corticola</name>
    <dbReference type="NCBI Taxonomy" id="236234"/>
    <lineage>
        <taxon>Eukaryota</taxon>
        <taxon>Fungi</taxon>
        <taxon>Dikarya</taxon>
        <taxon>Ascomycota</taxon>
        <taxon>Pezizomycotina</taxon>
        <taxon>Dothideomycetes</taxon>
        <taxon>Dothideomycetes incertae sedis</taxon>
        <taxon>Botryosphaeriales</taxon>
        <taxon>Botryosphaeriaceae</taxon>
        <taxon>Diplodia</taxon>
    </lineage>
</organism>
<comment type="caution">
    <text evidence="2">The sequence shown here is derived from an EMBL/GenBank/DDBJ whole genome shotgun (WGS) entry which is preliminary data.</text>
</comment>
<feature type="region of interest" description="Disordered" evidence="1">
    <location>
        <begin position="234"/>
        <end position="288"/>
    </location>
</feature>
<protein>
    <submittedName>
        <fullName evidence="2">Uncharacterized protein</fullName>
    </submittedName>
</protein>
<dbReference type="Pfam" id="PF12720">
    <property type="entry name" value="DUF3807"/>
    <property type="match status" value="1"/>
</dbReference>
<dbReference type="STRING" id="236234.A0A1J9RAM2"/>
<gene>
    <name evidence="2" type="ORF">BKCO1_8000033</name>
</gene>
<dbReference type="OrthoDB" id="5422320at2759"/>
<evidence type="ECO:0000313" key="3">
    <source>
        <dbReference type="Proteomes" id="UP000183809"/>
    </source>
</evidence>
<dbReference type="Proteomes" id="UP000183809">
    <property type="component" value="Unassembled WGS sequence"/>
</dbReference>
<dbReference type="EMBL" id="MNUE01000080">
    <property type="protein sequence ID" value="OJD29467.1"/>
    <property type="molecule type" value="Genomic_DNA"/>
</dbReference>
<dbReference type="AlphaFoldDB" id="A0A1J9RAM2"/>
<keyword evidence="3" id="KW-1185">Reference proteome</keyword>
<dbReference type="PANTHER" id="PTHR40642:SF1">
    <property type="entry name" value="YALI0F31295P"/>
    <property type="match status" value="1"/>
</dbReference>